<dbReference type="Gene3D" id="1.10.510.10">
    <property type="entry name" value="Transferase(Phosphotransferase) domain 1"/>
    <property type="match status" value="1"/>
</dbReference>
<accession>A0AAW1HJK8</accession>
<evidence type="ECO:0000259" key="2">
    <source>
        <dbReference type="PROSITE" id="PS50011"/>
    </source>
</evidence>
<feature type="compositionally biased region" description="Low complexity" evidence="1">
    <location>
        <begin position="23"/>
        <end position="59"/>
    </location>
</feature>
<evidence type="ECO:0000313" key="4">
    <source>
        <dbReference type="Proteomes" id="UP001443914"/>
    </source>
</evidence>
<keyword evidence="4" id="KW-1185">Reference proteome</keyword>
<name>A0AAW1HJK8_SAPOF</name>
<dbReference type="SUPFAM" id="SSF56112">
    <property type="entry name" value="Protein kinase-like (PK-like)"/>
    <property type="match status" value="1"/>
</dbReference>
<dbReference type="PROSITE" id="PS50011">
    <property type="entry name" value="PROTEIN_KINASE_DOM"/>
    <property type="match status" value="1"/>
</dbReference>
<organism evidence="3 4">
    <name type="scientific">Saponaria officinalis</name>
    <name type="common">Common soapwort</name>
    <name type="synonym">Lychnis saponaria</name>
    <dbReference type="NCBI Taxonomy" id="3572"/>
    <lineage>
        <taxon>Eukaryota</taxon>
        <taxon>Viridiplantae</taxon>
        <taxon>Streptophyta</taxon>
        <taxon>Embryophyta</taxon>
        <taxon>Tracheophyta</taxon>
        <taxon>Spermatophyta</taxon>
        <taxon>Magnoliopsida</taxon>
        <taxon>eudicotyledons</taxon>
        <taxon>Gunneridae</taxon>
        <taxon>Pentapetalae</taxon>
        <taxon>Caryophyllales</taxon>
        <taxon>Caryophyllaceae</taxon>
        <taxon>Caryophylleae</taxon>
        <taxon>Saponaria</taxon>
    </lineage>
</organism>
<gene>
    <name evidence="3" type="ORF">RND81_11G087700</name>
</gene>
<sequence>MCKSKMATDIIQPTSPPPPPPKSNKQQPSKSPSSSTQTTTTTTSSSTSSRRSLASLRSSLPDNPHLYDISEIRHATNNFLAKNLCSTTTRSWRCTLHGKDVIIFQRKSQTKLLNPQTVRNKLSSICRSHHVAIVNLLGASISGEYIYLVYHFIRGASLYEALHNRNNPNFTVLSSWMSRVQIASDIANGLDYIHNSTGIDVTYVHNHVKSSSVIVTEEPLFGAKLCHFGVAELCGEPTEERESGVNGKIEEDLEVGTTSFRKLSRSNSVKFNGTRGYMSPEFQATGVGTRKSDVYAFGVILIGLLSGEGPVKYKLDKATKEYKKISAMDAAIAVVADDGGCGGEREGRIRKWVDRRLRDSYPVDVAEKLTRLAVDCVHVDPNKRPDMCRVAGKISKLYLESQAWCERMSVPTDFTVSFAPR</sequence>
<dbReference type="Pfam" id="PF00069">
    <property type="entry name" value="Pkinase"/>
    <property type="match status" value="1"/>
</dbReference>
<reference evidence="3" key="1">
    <citation type="submission" date="2024-03" db="EMBL/GenBank/DDBJ databases">
        <title>WGS assembly of Saponaria officinalis var. Norfolk2.</title>
        <authorList>
            <person name="Jenkins J."/>
            <person name="Shu S."/>
            <person name="Grimwood J."/>
            <person name="Barry K."/>
            <person name="Goodstein D."/>
            <person name="Schmutz J."/>
            <person name="Leebens-Mack J."/>
            <person name="Osbourn A."/>
        </authorList>
    </citation>
    <scope>NUCLEOTIDE SEQUENCE [LARGE SCALE GENOMIC DNA]</scope>
    <source>
        <strain evidence="3">JIC</strain>
    </source>
</reference>
<comment type="caution">
    <text evidence="3">The sequence shown here is derived from an EMBL/GenBank/DDBJ whole genome shotgun (WGS) entry which is preliminary data.</text>
</comment>
<feature type="region of interest" description="Disordered" evidence="1">
    <location>
        <begin position="1"/>
        <end position="59"/>
    </location>
</feature>
<dbReference type="AlphaFoldDB" id="A0AAW1HJK8"/>
<dbReference type="PANTHER" id="PTHR46863:SF1">
    <property type="entry name" value="PROTEIN KINASE SUPERFAMILY PROTEIN"/>
    <property type="match status" value="1"/>
</dbReference>
<dbReference type="GO" id="GO:0005524">
    <property type="term" value="F:ATP binding"/>
    <property type="evidence" value="ECO:0007669"/>
    <property type="project" value="InterPro"/>
</dbReference>
<dbReference type="InterPro" id="IPR011009">
    <property type="entry name" value="Kinase-like_dom_sf"/>
</dbReference>
<evidence type="ECO:0000313" key="3">
    <source>
        <dbReference type="EMBL" id="KAK9676595.1"/>
    </source>
</evidence>
<protein>
    <recommendedName>
        <fullName evidence="2">Protein kinase domain-containing protein</fullName>
    </recommendedName>
</protein>
<proteinExistence type="predicted"/>
<evidence type="ECO:0000256" key="1">
    <source>
        <dbReference type="SAM" id="MobiDB-lite"/>
    </source>
</evidence>
<dbReference type="Gene3D" id="3.30.200.20">
    <property type="entry name" value="Phosphorylase Kinase, domain 1"/>
    <property type="match status" value="1"/>
</dbReference>
<dbReference type="GO" id="GO:0004672">
    <property type="term" value="F:protein kinase activity"/>
    <property type="evidence" value="ECO:0007669"/>
    <property type="project" value="InterPro"/>
</dbReference>
<dbReference type="PANTHER" id="PTHR46863">
    <property type="entry name" value="OS09G0572100 PROTEIN"/>
    <property type="match status" value="1"/>
</dbReference>
<dbReference type="Proteomes" id="UP001443914">
    <property type="component" value="Unassembled WGS sequence"/>
</dbReference>
<dbReference type="EMBL" id="JBDFQZ010000011">
    <property type="protein sequence ID" value="KAK9676595.1"/>
    <property type="molecule type" value="Genomic_DNA"/>
</dbReference>
<feature type="domain" description="Protein kinase" evidence="2">
    <location>
        <begin position="74"/>
        <end position="399"/>
    </location>
</feature>
<dbReference type="InterPro" id="IPR000719">
    <property type="entry name" value="Prot_kinase_dom"/>
</dbReference>